<dbReference type="Pfam" id="PF13302">
    <property type="entry name" value="Acetyltransf_3"/>
    <property type="match status" value="1"/>
</dbReference>
<dbReference type="SUPFAM" id="SSF55729">
    <property type="entry name" value="Acyl-CoA N-acyltransferases (Nat)"/>
    <property type="match status" value="1"/>
</dbReference>
<gene>
    <name evidence="2" type="ORF">JI741_19415</name>
</gene>
<evidence type="ECO:0000313" key="3">
    <source>
        <dbReference type="Proteomes" id="UP000613030"/>
    </source>
</evidence>
<dbReference type="PANTHER" id="PTHR43792">
    <property type="entry name" value="GNAT FAMILY, PUTATIVE (AFU_ORTHOLOGUE AFUA_3G00765)-RELATED-RELATED"/>
    <property type="match status" value="1"/>
</dbReference>
<name>A0ABS1KVE4_9BACT</name>
<dbReference type="EMBL" id="JAERRB010000006">
    <property type="protein sequence ID" value="MBL0743411.1"/>
    <property type="molecule type" value="Genomic_DNA"/>
</dbReference>
<organism evidence="2 3">
    <name type="scientific">Chryseolinea lacunae</name>
    <dbReference type="NCBI Taxonomy" id="2801331"/>
    <lineage>
        <taxon>Bacteria</taxon>
        <taxon>Pseudomonadati</taxon>
        <taxon>Bacteroidota</taxon>
        <taxon>Cytophagia</taxon>
        <taxon>Cytophagales</taxon>
        <taxon>Fulvivirgaceae</taxon>
        <taxon>Chryseolinea</taxon>
    </lineage>
</organism>
<comment type="caution">
    <text evidence="2">The sequence shown here is derived from an EMBL/GenBank/DDBJ whole genome shotgun (WGS) entry which is preliminary data.</text>
</comment>
<dbReference type="Gene3D" id="3.40.630.30">
    <property type="match status" value="1"/>
</dbReference>
<dbReference type="RefSeq" id="WP_202012736.1">
    <property type="nucleotide sequence ID" value="NZ_JAERRB010000006.1"/>
</dbReference>
<dbReference type="Proteomes" id="UP000613030">
    <property type="component" value="Unassembled WGS sequence"/>
</dbReference>
<keyword evidence="3" id="KW-1185">Reference proteome</keyword>
<protein>
    <submittedName>
        <fullName evidence="2">GNAT family N-acetyltransferase</fullName>
    </submittedName>
</protein>
<dbReference type="InterPro" id="IPR051531">
    <property type="entry name" value="N-acetyltransferase"/>
</dbReference>
<accession>A0ABS1KVE4</accession>
<dbReference type="InterPro" id="IPR016181">
    <property type="entry name" value="Acyl_CoA_acyltransferase"/>
</dbReference>
<evidence type="ECO:0000313" key="2">
    <source>
        <dbReference type="EMBL" id="MBL0743411.1"/>
    </source>
</evidence>
<dbReference type="PANTHER" id="PTHR43792:SF1">
    <property type="entry name" value="N-ACETYLTRANSFERASE DOMAIN-CONTAINING PROTEIN"/>
    <property type="match status" value="1"/>
</dbReference>
<dbReference type="PROSITE" id="PS51186">
    <property type="entry name" value="GNAT"/>
    <property type="match status" value="1"/>
</dbReference>
<evidence type="ECO:0000259" key="1">
    <source>
        <dbReference type="PROSITE" id="PS51186"/>
    </source>
</evidence>
<sequence length="168" mass="19139">MTAVLETPRLLLREFSEADAVGMFALNNDPLVIQYTGDPPFASEEATRTFIQHYSNYKTAGYGRWTTLLKPSMAYIGWCGLSYNVATDETDLGFRFSQRYWNQGFATEAAKACLDYGFNTLRLRKIIGRAMKENRASIRVLEKIGMTFEKEFEAHGASCVKYFRTPQP</sequence>
<feature type="domain" description="N-acetyltransferase" evidence="1">
    <location>
        <begin position="10"/>
        <end position="168"/>
    </location>
</feature>
<proteinExistence type="predicted"/>
<dbReference type="InterPro" id="IPR000182">
    <property type="entry name" value="GNAT_dom"/>
</dbReference>
<reference evidence="2 3" key="1">
    <citation type="submission" date="2021-01" db="EMBL/GenBank/DDBJ databases">
        <title>Chryseolinea sp. Jin1 Genome sequencing and assembly.</title>
        <authorList>
            <person name="Kim I."/>
        </authorList>
    </citation>
    <scope>NUCLEOTIDE SEQUENCE [LARGE SCALE GENOMIC DNA]</scope>
    <source>
        <strain evidence="2 3">Jin1</strain>
    </source>
</reference>